<dbReference type="KEGG" id="adv:DJ533_03335"/>
<accession>A0A2S2F9P1</accession>
<dbReference type="GO" id="GO:0005829">
    <property type="term" value="C:cytosol"/>
    <property type="evidence" value="ECO:0007669"/>
    <property type="project" value="TreeGrafter"/>
</dbReference>
<evidence type="ECO:0000313" key="4">
    <source>
        <dbReference type="Proteomes" id="UP000245977"/>
    </source>
</evidence>
<dbReference type="EMBL" id="CP029397">
    <property type="protein sequence ID" value="AWL27691.1"/>
    <property type="molecule type" value="Genomic_DNA"/>
</dbReference>
<dbReference type="SUPFAM" id="SSF52540">
    <property type="entry name" value="P-loop containing nucleoside triphosphate hydrolases"/>
    <property type="match status" value="2"/>
</dbReference>
<dbReference type="GO" id="GO:0003677">
    <property type="term" value="F:DNA binding"/>
    <property type="evidence" value="ECO:0007669"/>
    <property type="project" value="InterPro"/>
</dbReference>
<dbReference type="InterPro" id="IPR006935">
    <property type="entry name" value="Helicase/UvrB_N"/>
</dbReference>
<dbReference type="PANTHER" id="PTHR47396:SF1">
    <property type="entry name" value="ATP-DEPENDENT HELICASE IRC3-RELATED"/>
    <property type="match status" value="1"/>
</dbReference>
<dbReference type="InterPro" id="IPR050742">
    <property type="entry name" value="Helicase_Restrict-Modif_Enz"/>
</dbReference>
<proteinExistence type="predicted"/>
<dbReference type="Pfam" id="PF19778">
    <property type="entry name" value="RE_endonuc"/>
    <property type="match status" value="1"/>
</dbReference>
<dbReference type="PANTHER" id="PTHR47396">
    <property type="entry name" value="TYPE I RESTRICTION ENZYME ECOKI R PROTEIN"/>
    <property type="match status" value="1"/>
</dbReference>
<dbReference type="REBASE" id="252501">
    <property type="entry name" value="Ade30ORF3330P"/>
</dbReference>
<dbReference type="RefSeq" id="WP_065993212.1">
    <property type="nucleotide sequence ID" value="NZ_CP029397.2"/>
</dbReference>
<dbReference type="Pfam" id="PF04851">
    <property type="entry name" value="ResIII"/>
    <property type="match status" value="1"/>
</dbReference>
<feature type="domain" description="Type III restriction enzyme C-terminal endonuclease" evidence="2">
    <location>
        <begin position="869"/>
        <end position="973"/>
    </location>
</feature>
<dbReference type="NCBIfam" id="NF012027">
    <property type="entry name" value="PRK15483.1"/>
    <property type="match status" value="1"/>
</dbReference>
<dbReference type="Gene3D" id="3.40.50.300">
    <property type="entry name" value="P-loop containing nucleotide triphosphate hydrolases"/>
    <property type="match status" value="2"/>
</dbReference>
<evidence type="ECO:0000259" key="2">
    <source>
        <dbReference type="Pfam" id="PF19778"/>
    </source>
</evidence>
<dbReference type="InterPro" id="IPR045572">
    <property type="entry name" value="RE_endonuc_C"/>
</dbReference>
<reference evidence="3" key="1">
    <citation type="submission" date="2019-08" db="EMBL/GenBank/DDBJ databases">
        <title>The complete genome of Acinetobacter defluvii strain WCHAD010030.</title>
        <authorList>
            <person name="Hu Y."/>
            <person name="Qin J."/>
            <person name="Feng Y."/>
            <person name="Zong Z."/>
        </authorList>
    </citation>
    <scope>NUCLEOTIDE SEQUENCE</scope>
    <source>
        <strain evidence="3">WCHA30</strain>
    </source>
</reference>
<organism evidence="3 4">
    <name type="scientific">Acinetobacter defluvii</name>
    <dbReference type="NCBI Taxonomy" id="1871111"/>
    <lineage>
        <taxon>Bacteria</taxon>
        <taxon>Pseudomonadati</taxon>
        <taxon>Pseudomonadota</taxon>
        <taxon>Gammaproteobacteria</taxon>
        <taxon>Moraxellales</taxon>
        <taxon>Moraxellaceae</taxon>
        <taxon>Acinetobacter</taxon>
    </lineage>
</organism>
<keyword evidence="3" id="KW-0378">Hydrolase</keyword>
<feature type="domain" description="Helicase/UvrB N-terminal" evidence="1">
    <location>
        <begin position="72"/>
        <end position="267"/>
    </location>
</feature>
<dbReference type="STRING" id="1871111.GCA_001704615_02119"/>
<dbReference type="GO" id="GO:0005524">
    <property type="term" value="F:ATP binding"/>
    <property type="evidence" value="ECO:0007669"/>
    <property type="project" value="InterPro"/>
</dbReference>
<dbReference type="AlphaFoldDB" id="A0A2S2F9P1"/>
<keyword evidence="3" id="KW-0255">Endonuclease</keyword>
<evidence type="ECO:0000259" key="1">
    <source>
        <dbReference type="Pfam" id="PF04851"/>
    </source>
</evidence>
<gene>
    <name evidence="3" type="ORF">DJ533_03335</name>
</gene>
<dbReference type="GO" id="GO:0015668">
    <property type="term" value="F:type III site-specific deoxyribonuclease activity"/>
    <property type="evidence" value="ECO:0007669"/>
    <property type="project" value="InterPro"/>
</dbReference>
<name>A0A2S2F9P1_9GAMM</name>
<keyword evidence="4" id="KW-1185">Reference proteome</keyword>
<keyword evidence="3" id="KW-0540">Nuclease</keyword>
<sequence>MNATLPLFATQQTKQFHFEGNLPHQQRAVDSILAVLETVTFTKPNQQMALVSNPLAPKDKQLGLSAYAKSIEAVQKHNEILGHIAKPESNVLDISMETGTGKTYTYTKMMFELNARLKLFKFIVVVPTLPIKAGTVNFLKSQASQEHFETNYQNKLIRCHIVESQSSKKSKKDLMPQSILDFVQAPNDGQTIHVLVINAGMINSDTISKKYDRAVFDQFNTPFDAIASIAPMIIIDEPHRFSTAQKTWGNIQKLGGQFIVRYGATFNEDYSNLIYQLTAVDAFNQDLVKGVVAYIEEFAGAKDTSIKLIEIDTSNKKKEEAIFQVKRGKVTEKVHLLKNESLSKVDQNFGSLTIDNLNKTTVVLSNGLELKKNDVIDPYSYNETLQEKMIRKAITNHFEMEKELMTRPSARIKPLSLFFIDNIESYRGKEGEKGTLAEFVEDEIKLHVTRLLKTEKHEAYREYLEKTLKDVSQSHGGYFSQDNSEKDDKIEKEIEEILHDKESLLSLDNPRRFIFSKWTLREGWDNPNVFQICKLRSSGGKTSKLQEVGRGLRLPVNEFMQRVKNENFQLHYYVDFTEKDFVKELVEDINSKSLVEFDETKLTNELIAQILDKYSNQFNDEEALLEHLDGLDAIKRNNDFKEGGLAKLKQEFPLVFAQGLKANKVRNAGDTKQKATMRLAKYAELKEMWETLNRKVILEYKIDSEEQFHALLKGYFAANLDSFKKTGSFTKKHTLIIENNLASQQVEHSIHEEVLPIQTMTYGEFLHELAISLKVNRNTLHQVFIELLQSTDKHLDINQYLSQSTIRSIRSGFNDYLLKQSFQSYQIGLTDVSNTVHPTVFTNETGEPLVEIESANLGRMTEALNIADNYLFNELFYDSPLEKENICEKVSEVSVFTKIPKNSIRIPIAGGGTYSPDFAYIVEYESGKKTLNLLIETKDKASYTLSEEEQRKIKHAELLFKNVRDDVEVVFKTQFESEKVVEIIKNVIGKKASKG</sequence>
<evidence type="ECO:0000313" key="3">
    <source>
        <dbReference type="EMBL" id="AWL27691.1"/>
    </source>
</evidence>
<protein>
    <submittedName>
        <fullName evidence="3">Type III restriction-modification system endonuclease</fullName>
    </submittedName>
</protein>
<dbReference type="Proteomes" id="UP000245977">
    <property type="component" value="Chromosome"/>
</dbReference>
<dbReference type="OrthoDB" id="9804145at2"/>
<dbReference type="InterPro" id="IPR027417">
    <property type="entry name" value="P-loop_NTPase"/>
</dbReference>